<evidence type="ECO:0000256" key="3">
    <source>
        <dbReference type="SAM" id="SignalP"/>
    </source>
</evidence>
<organism evidence="4 5">
    <name type="scientific">Panaeolus cyanescens</name>
    <dbReference type="NCBI Taxonomy" id="181874"/>
    <lineage>
        <taxon>Eukaryota</taxon>
        <taxon>Fungi</taxon>
        <taxon>Dikarya</taxon>
        <taxon>Basidiomycota</taxon>
        <taxon>Agaricomycotina</taxon>
        <taxon>Agaricomycetes</taxon>
        <taxon>Agaricomycetidae</taxon>
        <taxon>Agaricales</taxon>
        <taxon>Agaricineae</taxon>
        <taxon>Galeropsidaceae</taxon>
        <taxon>Panaeolus</taxon>
    </lineage>
</organism>
<dbReference type="Proteomes" id="UP000284842">
    <property type="component" value="Unassembled WGS sequence"/>
</dbReference>
<dbReference type="EMBL" id="NHTK01005802">
    <property type="protein sequence ID" value="PPQ73688.1"/>
    <property type="molecule type" value="Genomic_DNA"/>
</dbReference>
<dbReference type="CDD" id="cd22191">
    <property type="entry name" value="DPBB_RlpA_EXP_N-like"/>
    <property type="match status" value="1"/>
</dbReference>
<name>A0A409W5E1_9AGAR</name>
<evidence type="ECO:0000313" key="5">
    <source>
        <dbReference type="Proteomes" id="UP000284842"/>
    </source>
</evidence>
<accession>A0A409W5E1</accession>
<evidence type="ECO:0008006" key="6">
    <source>
        <dbReference type="Google" id="ProtNLM"/>
    </source>
</evidence>
<evidence type="ECO:0000256" key="1">
    <source>
        <dbReference type="ARBA" id="ARBA00022729"/>
    </source>
</evidence>
<proteinExistence type="predicted"/>
<feature type="signal peptide" evidence="3">
    <location>
        <begin position="1"/>
        <end position="17"/>
    </location>
</feature>
<feature type="compositionally biased region" description="Low complexity" evidence="2">
    <location>
        <begin position="36"/>
        <end position="46"/>
    </location>
</feature>
<keyword evidence="1 3" id="KW-0732">Signal</keyword>
<dbReference type="InterPro" id="IPR036908">
    <property type="entry name" value="RlpA-like_sf"/>
</dbReference>
<sequence>MRFLLSFLAMCMTCVVAVTIAKADHGHSHHNPTLPSRATSSSSGSTWRRRRHLHIDHTARDTSSLGQTRNTDIGELNDHGVANITSRALVRRFGPARYTFYDAGKGACGKVNSNSDFVSASFFVFGVWACPSCPWAALDLSRGLFNYFANEDVGVINGDWRFI</sequence>
<protein>
    <recommendedName>
        <fullName evidence="6">RlpA-like protein double-psi beta-barrel domain-containing protein</fullName>
    </recommendedName>
</protein>
<dbReference type="Gene3D" id="2.40.40.10">
    <property type="entry name" value="RlpA-like domain"/>
    <property type="match status" value="1"/>
</dbReference>
<dbReference type="PANTHER" id="PTHR31836">
    <property type="match status" value="1"/>
</dbReference>
<reference evidence="4 5" key="1">
    <citation type="journal article" date="2018" name="Evol. Lett.">
        <title>Horizontal gene cluster transfer increased hallucinogenic mushroom diversity.</title>
        <authorList>
            <person name="Reynolds H.T."/>
            <person name="Vijayakumar V."/>
            <person name="Gluck-Thaler E."/>
            <person name="Korotkin H.B."/>
            <person name="Matheny P.B."/>
            <person name="Slot J.C."/>
        </authorList>
    </citation>
    <scope>NUCLEOTIDE SEQUENCE [LARGE SCALE GENOMIC DNA]</scope>
    <source>
        <strain evidence="4 5">2629</strain>
    </source>
</reference>
<dbReference type="AlphaFoldDB" id="A0A409W5E1"/>
<dbReference type="PANTHER" id="PTHR31836:SF28">
    <property type="entry name" value="SRCR DOMAIN-CONTAINING PROTEIN-RELATED"/>
    <property type="match status" value="1"/>
</dbReference>
<dbReference type="InterPro" id="IPR051477">
    <property type="entry name" value="Expansin_CellWall"/>
</dbReference>
<dbReference type="OrthoDB" id="623670at2759"/>
<dbReference type="SUPFAM" id="SSF50685">
    <property type="entry name" value="Barwin-like endoglucanases"/>
    <property type="match status" value="1"/>
</dbReference>
<feature type="chain" id="PRO_5019428978" description="RlpA-like protein double-psi beta-barrel domain-containing protein" evidence="3">
    <location>
        <begin position="18"/>
        <end position="163"/>
    </location>
</feature>
<gene>
    <name evidence="4" type="ORF">CVT24_007322</name>
</gene>
<dbReference type="InParanoid" id="A0A409W5E1"/>
<evidence type="ECO:0000313" key="4">
    <source>
        <dbReference type="EMBL" id="PPQ73688.1"/>
    </source>
</evidence>
<keyword evidence="5" id="KW-1185">Reference proteome</keyword>
<comment type="caution">
    <text evidence="4">The sequence shown here is derived from an EMBL/GenBank/DDBJ whole genome shotgun (WGS) entry which is preliminary data.</text>
</comment>
<evidence type="ECO:0000256" key="2">
    <source>
        <dbReference type="SAM" id="MobiDB-lite"/>
    </source>
</evidence>
<feature type="region of interest" description="Disordered" evidence="2">
    <location>
        <begin position="26"/>
        <end position="46"/>
    </location>
</feature>